<keyword evidence="10 15" id="KW-0949">S-adenosyl-L-methionine</keyword>
<comment type="catalytic activity">
    <reaction evidence="14 15 17">
        <text>guanosine(37) in tRNA + S-adenosyl-L-methionine = N(1)-methylguanosine(37) in tRNA + S-adenosyl-L-homocysteine + H(+)</text>
        <dbReference type="Rhea" id="RHEA:36899"/>
        <dbReference type="Rhea" id="RHEA-COMP:10145"/>
        <dbReference type="Rhea" id="RHEA-COMP:10147"/>
        <dbReference type="ChEBI" id="CHEBI:15378"/>
        <dbReference type="ChEBI" id="CHEBI:57856"/>
        <dbReference type="ChEBI" id="CHEBI:59789"/>
        <dbReference type="ChEBI" id="CHEBI:73542"/>
        <dbReference type="ChEBI" id="CHEBI:74269"/>
        <dbReference type="EC" id="2.1.1.228"/>
    </reaction>
</comment>
<dbReference type="InterPro" id="IPR002649">
    <property type="entry name" value="tRNA_m1G_MeTrfase_TrmD"/>
</dbReference>
<dbReference type="GO" id="GO:0002939">
    <property type="term" value="P:tRNA N1-guanine methylation"/>
    <property type="evidence" value="ECO:0007669"/>
    <property type="project" value="TreeGrafter"/>
</dbReference>
<comment type="subcellular location">
    <subcellularLocation>
        <location evidence="2 15 17">Cytoplasm</location>
    </subcellularLocation>
</comment>
<evidence type="ECO:0000256" key="3">
    <source>
        <dbReference type="ARBA" id="ARBA00007630"/>
    </source>
</evidence>
<evidence type="ECO:0000256" key="4">
    <source>
        <dbReference type="ARBA" id="ARBA00011738"/>
    </source>
</evidence>
<evidence type="ECO:0000256" key="15">
    <source>
        <dbReference type="HAMAP-Rule" id="MF_00605"/>
    </source>
</evidence>
<dbReference type="GO" id="GO:0005829">
    <property type="term" value="C:cytosol"/>
    <property type="evidence" value="ECO:0007669"/>
    <property type="project" value="TreeGrafter"/>
</dbReference>
<accession>A0A367VCN3</accession>
<keyword evidence="9 15" id="KW-0808">Transferase</keyword>
<evidence type="ECO:0000256" key="9">
    <source>
        <dbReference type="ARBA" id="ARBA00022679"/>
    </source>
</evidence>
<keyword evidence="7 15" id="KW-0963">Cytoplasm</keyword>
<dbReference type="InterPro" id="IPR016009">
    <property type="entry name" value="tRNA_MeTrfase_TRMD/TRM10"/>
</dbReference>
<evidence type="ECO:0000256" key="11">
    <source>
        <dbReference type="ARBA" id="ARBA00022694"/>
    </source>
</evidence>
<dbReference type="PANTHER" id="PTHR46417:SF1">
    <property type="entry name" value="TRNA (GUANINE-N(1)-)-METHYLTRANSFERASE"/>
    <property type="match status" value="1"/>
</dbReference>
<evidence type="ECO:0000256" key="12">
    <source>
        <dbReference type="ARBA" id="ARBA00029736"/>
    </source>
</evidence>
<evidence type="ECO:0000256" key="2">
    <source>
        <dbReference type="ARBA" id="ARBA00004496"/>
    </source>
</evidence>
<dbReference type="FunFam" id="3.40.1280.10:FF:000001">
    <property type="entry name" value="tRNA (guanine-N(1)-)-methyltransferase"/>
    <property type="match status" value="1"/>
</dbReference>
<comment type="caution">
    <text evidence="19">The sequence shown here is derived from an EMBL/GenBank/DDBJ whole genome shotgun (WGS) entry which is preliminary data.</text>
</comment>
<gene>
    <name evidence="15" type="primary">trmD</name>
    <name evidence="19" type="ORF">TH6_10825</name>
</gene>
<proteinExistence type="inferred from homology"/>
<evidence type="ECO:0000256" key="7">
    <source>
        <dbReference type="ARBA" id="ARBA00022490"/>
    </source>
</evidence>
<dbReference type="EC" id="2.1.1.228" evidence="5 15"/>
<evidence type="ECO:0000313" key="19">
    <source>
        <dbReference type="EMBL" id="RCK22162.1"/>
    </source>
</evidence>
<feature type="binding site" evidence="15 16">
    <location>
        <position position="115"/>
    </location>
    <ligand>
        <name>S-adenosyl-L-methionine</name>
        <dbReference type="ChEBI" id="CHEBI:59789"/>
    </ligand>
</feature>
<dbReference type="Gene3D" id="1.10.1270.20">
    <property type="entry name" value="tRNA(m1g37)methyltransferase, domain 2"/>
    <property type="match status" value="1"/>
</dbReference>
<comment type="function">
    <text evidence="1 15 17">Specifically methylates guanosine-37 in various tRNAs.</text>
</comment>
<evidence type="ECO:0000256" key="14">
    <source>
        <dbReference type="ARBA" id="ARBA00047783"/>
    </source>
</evidence>
<evidence type="ECO:0000256" key="1">
    <source>
        <dbReference type="ARBA" id="ARBA00002634"/>
    </source>
</evidence>
<dbReference type="HAMAP" id="MF_00605">
    <property type="entry name" value="TrmD"/>
    <property type="match status" value="1"/>
</dbReference>
<protein>
    <recommendedName>
        <fullName evidence="6 15">tRNA (guanine-N(1)-)-methyltransferase</fullName>
        <ecNumber evidence="5 15">2.1.1.228</ecNumber>
    </recommendedName>
    <alternativeName>
        <fullName evidence="12 15">M1G-methyltransferase</fullName>
    </alternativeName>
    <alternativeName>
        <fullName evidence="13 15">tRNA [GM37] methyltransferase</fullName>
    </alternativeName>
</protein>
<evidence type="ECO:0000256" key="8">
    <source>
        <dbReference type="ARBA" id="ARBA00022603"/>
    </source>
</evidence>
<dbReference type="PIRSF" id="PIRSF000386">
    <property type="entry name" value="tRNA_mtase"/>
    <property type="match status" value="1"/>
</dbReference>
<dbReference type="NCBIfam" id="NF000648">
    <property type="entry name" value="PRK00026.1"/>
    <property type="match status" value="1"/>
</dbReference>
<feature type="binding site" evidence="15 16">
    <location>
        <begin position="135"/>
        <end position="140"/>
    </location>
    <ligand>
        <name>S-adenosyl-L-methionine</name>
        <dbReference type="ChEBI" id="CHEBI:59789"/>
    </ligand>
</feature>
<dbReference type="AlphaFoldDB" id="A0A367VCN3"/>
<evidence type="ECO:0000256" key="16">
    <source>
        <dbReference type="PIRSR" id="PIRSR000386-1"/>
    </source>
</evidence>
<dbReference type="InterPro" id="IPR029026">
    <property type="entry name" value="tRNA_m1G_MTases_N"/>
</dbReference>
<sequence>MSVWQAKVATLFPEMFPGVLGQSLAGKALENGIWSLDVKDIRDHATDRHRTVDDNPFGGGAGMVMRPDIVDAALRELRADAPQLPLIYLSPRGKVLNQKRCRELAAGPGAILLCGRYEGIDQRVLDEHQAEEISIGDYILMGGELPAMVLIESCIRLIEGTVNKTESVDEESFETGLLEYPHYTRPANWNGRDVPEILLSGHHAKVQAWRHAQAEEITRARRPDLWDRYVANGNIKEG</sequence>
<dbReference type="Pfam" id="PF01746">
    <property type="entry name" value="tRNA_m1G_MT"/>
    <property type="match status" value="1"/>
</dbReference>
<evidence type="ECO:0000256" key="17">
    <source>
        <dbReference type="RuleBase" id="RU003464"/>
    </source>
</evidence>
<evidence type="ECO:0000256" key="13">
    <source>
        <dbReference type="ARBA" id="ARBA00033392"/>
    </source>
</evidence>
<keyword evidence="8 15" id="KW-0489">Methyltransferase</keyword>
<dbReference type="Proteomes" id="UP000253061">
    <property type="component" value="Unassembled WGS sequence"/>
</dbReference>
<keyword evidence="11 15" id="KW-0819">tRNA processing</keyword>
<dbReference type="SUPFAM" id="SSF75217">
    <property type="entry name" value="alpha/beta knot"/>
    <property type="match status" value="1"/>
</dbReference>
<comment type="subunit">
    <text evidence="4 15 17">Homodimer.</text>
</comment>
<evidence type="ECO:0000256" key="6">
    <source>
        <dbReference type="ARBA" id="ARBA00014679"/>
    </source>
</evidence>
<dbReference type="InterPro" id="IPR029028">
    <property type="entry name" value="Alpha/beta_knot_MTases"/>
</dbReference>
<dbReference type="InterPro" id="IPR023148">
    <property type="entry name" value="tRNA_m1G_MeTrfase_C_sf"/>
</dbReference>
<name>A0A367VCN3_9PROT</name>
<evidence type="ECO:0000313" key="20">
    <source>
        <dbReference type="Proteomes" id="UP000253061"/>
    </source>
</evidence>
<dbReference type="NCBIfam" id="TIGR00088">
    <property type="entry name" value="trmD"/>
    <property type="match status" value="1"/>
</dbReference>
<evidence type="ECO:0000256" key="5">
    <source>
        <dbReference type="ARBA" id="ARBA00012807"/>
    </source>
</evidence>
<dbReference type="Gene3D" id="3.40.1280.10">
    <property type="match status" value="1"/>
</dbReference>
<dbReference type="PANTHER" id="PTHR46417">
    <property type="entry name" value="TRNA (GUANINE-N(1)-)-METHYLTRANSFERASE"/>
    <property type="match status" value="1"/>
</dbReference>
<comment type="similarity">
    <text evidence="3 15 17">Belongs to the RNA methyltransferase TrmD family.</text>
</comment>
<dbReference type="RefSeq" id="WP_062955953.1">
    <property type="nucleotide sequence ID" value="NZ_JPWB01000004.1"/>
</dbReference>
<evidence type="ECO:0000259" key="18">
    <source>
        <dbReference type="Pfam" id="PF01746"/>
    </source>
</evidence>
<organism evidence="19 20">
    <name type="scientific">Thalassospira profundimaris</name>
    <dbReference type="NCBI Taxonomy" id="502049"/>
    <lineage>
        <taxon>Bacteria</taxon>
        <taxon>Pseudomonadati</taxon>
        <taxon>Pseudomonadota</taxon>
        <taxon>Alphaproteobacteria</taxon>
        <taxon>Rhodospirillales</taxon>
        <taxon>Thalassospiraceae</taxon>
        <taxon>Thalassospira</taxon>
    </lineage>
</organism>
<feature type="domain" description="tRNA methyltransferase TRMD/TRM10-type" evidence="18">
    <location>
        <begin position="7"/>
        <end position="227"/>
    </location>
</feature>
<dbReference type="EMBL" id="JPWB01000004">
    <property type="protein sequence ID" value="RCK22162.1"/>
    <property type="molecule type" value="Genomic_DNA"/>
</dbReference>
<evidence type="ECO:0000256" key="10">
    <source>
        <dbReference type="ARBA" id="ARBA00022691"/>
    </source>
</evidence>
<dbReference type="GO" id="GO:0052906">
    <property type="term" value="F:tRNA (guanine(37)-N1)-methyltransferase activity"/>
    <property type="evidence" value="ECO:0007669"/>
    <property type="project" value="UniProtKB-UniRule"/>
</dbReference>
<reference evidence="19 20" key="1">
    <citation type="submission" date="2014-07" db="EMBL/GenBank/DDBJ databases">
        <title>Draft genome sequence of Thalassospira profundimaris R8-17.</title>
        <authorList>
            <person name="Lai Q."/>
            <person name="Shao Z."/>
        </authorList>
    </citation>
    <scope>NUCLEOTIDE SEQUENCE [LARGE SCALE GENOMIC DNA]</scope>
    <source>
        <strain evidence="19 20">R8-17</strain>
    </source>
</reference>
<dbReference type="CDD" id="cd18080">
    <property type="entry name" value="TrmD-like"/>
    <property type="match status" value="1"/>
</dbReference>